<sequence>MTLAREQVVKYLYTIYHRESGWVKAQVALVDAGSDIVPFLMEFIEAELQSIVQTEYRPEYEKMDRLMAVLAQYADPRSLPLFVRFMYQTNRHFGEAYWHQIRMALEHRATEEDIAALIALLQRAEPKWVATAYVTELHATEALAIAQSLVRMAEQDPKPELRAVLPMLTFTLARPFEFIGLRRRLKAALANNSLPIPADAKESIQESLPIPVDAEPILES</sequence>
<name>A0A7W9SQC8_ARMRO</name>
<dbReference type="RefSeq" id="WP_184195615.1">
    <property type="nucleotide sequence ID" value="NZ_JACHGW010000002.1"/>
</dbReference>
<dbReference type="EMBL" id="JACHGW010000002">
    <property type="protein sequence ID" value="MBB6050515.1"/>
    <property type="molecule type" value="Genomic_DNA"/>
</dbReference>
<organism evidence="1 2">
    <name type="scientific">Armatimonas rosea</name>
    <dbReference type="NCBI Taxonomy" id="685828"/>
    <lineage>
        <taxon>Bacteria</taxon>
        <taxon>Bacillati</taxon>
        <taxon>Armatimonadota</taxon>
        <taxon>Armatimonadia</taxon>
        <taxon>Armatimonadales</taxon>
        <taxon>Armatimonadaceae</taxon>
        <taxon>Armatimonas</taxon>
    </lineage>
</organism>
<keyword evidence="2" id="KW-1185">Reference proteome</keyword>
<protein>
    <submittedName>
        <fullName evidence="1">Uncharacterized protein</fullName>
    </submittedName>
</protein>
<comment type="caution">
    <text evidence="1">The sequence shown here is derived from an EMBL/GenBank/DDBJ whole genome shotgun (WGS) entry which is preliminary data.</text>
</comment>
<dbReference type="AlphaFoldDB" id="A0A7W9SQC8"/>
<proteinExistence type="predicted"/>
<evidence type="ECO:0000313" key="1">
    <source>
        <dbReference type="EMBL" id="MBB6050515.1"/>
    </source>
</evidence>
<reference evidence="1 2" key="1">
    <citation type="submission" date="2020-08" db="EMBL/GenBank/DDBJ databases">
        <title>Genomic Encyclopedia of Type Strains, Phase IV (KMG-IV): sequencing the most valuable type-strain genomes for metagenomic binning, comparative biology and taxonomic classification.</title>
        <authorList>
            <person name="Goeker M."/>
        </authorList>
    </citation>
    <scope>NUCLEOTIDE SEQUENCE [LARGE SCALE GENOMIC DNA]</scope>
    <source>
        <strain evidence="1 2">DSM 23562</strain>
    </source>
</reference>
<dbReference type="Proteomes" id="UP000520814">
    <property type="component" value="Unassembled WGS sequence"/>
</dbReference>
<accession>A0A7W9SQC8</accession>
<evidence type="ECO:0000313" key="2">
    <source>
        <dbReference type="Proteomes" id="UP000520814"/>
    </source>
</evidence>
<gene>
    <name evidence="1" type="ORF">HNQ39_002306</name>
</gene>